<dbReference type="Proteomes" id="UP000183039">
    <property type="component" value="Unassembled WGS sequence"/>
</dbReference>
<feature type="transmembrane region" description="Helical" evidence="1">
    <location>
        <begin position="70"/>
        <end position="91"/>
    </location>
</feature>
<keyword evidence="1" id="KW-1133">Transmembrane helix</keyword>
<dbReference type="PANTHER" id="PTHR34821">
    <property type="entry name" value="INNER MEMBRANE PROTEIN YDCZ"/>
    <property type="match status" value="1"/>
</dbReference>
<dbReference type="Proteomes" id="UP000065511">
    <property type="component" value="Chromosome"/>
</dbReference>
<feature type="transmembrane region" description="Helical" evidence="1">
    <location>
        <begin position="235"/>
        <end position="254"/>
    </location>
</feature>
<feature type="transmembrane region" description="Helical" evidence="1">
    <location>
        <begin position="37"/>
        <end position="58"/>
    </location>
</feature>
<feature type="transmembrane region" description="Helical" evidence="1">
    <location>
        <begin position="195"/>
        <end position="215"/>
    </location>
</feature>
<keyword evidence="1" id="KW-0812">Transmembrane</keyword>
<dbReference type="InterPro" id="IPR006750">
    <property type="entry name" value="YdcZ"/>
</dbReference>
<reference evidence="2 4" key="2">
    <citation type="submission" date="2015-12" db="EMBL/GenBank/DDBJ databases">
        <authorList>
            <person name="Lauer A."/>
            <person name="Humrighouse B."/>
            <person name="Loparev V."/>
            <person name="Shewmaker P.L."/>
            <person name="Whitney A.M."/>
            <person name="McLaughlin R.W."/>
        </authorList>
    </citation>
    <scope>NUCLEOTIDE SEQUENCE [LARGE SCALE GENOMIC DNA]</scope>
    <source>
        <strain evidence="2 4">LMG 23085</strain>
    </source>
</reference>
<evidence type="ECO:0000313" key="4">
    <source>
        <dbReference type="Proteomes" id="UP000065511"/>
    </source>
</evidence>
<accession>A0A0S3KAU7</accession>
<evidence type="ECO:0008006" key="6">
    <source>
        <dbReference type="Google" id="ProtNLM"/>
    </source>
</evidence>
<feature type="transmembrane region" description="Helical" evidence="1">
    <location>
        <begin position="165"/>
        <end position="183"/>
    </location>
</feature>
<dbReference type="PANTHER" id="PTHR34821:SF2">
    <property type="entry name" value="INNER MEMBRANE PROTEIN YDCZ"/>
    <property type="match status" value="1"/>
</dbReference>
<name>A0A0S3KAU7_9ENTE</name>
<evidence type="ECO:0000313" key="2">
    <source>
        <dbReference type="EMBL" id="ALS01349.1"/>
    </source>
</evidence>
<dbReference type="EMBL" id="JXLC01000025">
    <property type="protein sequence ID" value="OJG88605.1"/>
    <property type="molecule type" value="Genomic_DNA"/>
</dbReference>
<dbReference type="GO" id="GO:0005886">
    <property type="term" value="C:plasma membrane"/>
    <property type="evidence" value="ECO:0007669"/>
    <property type="project" value="TreeGrafter"/>
</dbReference>
<evidence type="ECO:0000313" key="5">
    <source>
        <dbReference type="Proteomes" id="UP000183039"/>
    </source>
</evidence>
<keyword evidence="4" id="KW-1185">Reference proteome</keyword>
<sequence length="309" mass="33486">MEFILFISLGILTGCFFSIQASINSTLSRHTKTPLNASLIAFFVGSIILLFVTIIFDFAQLKSIDWSYPAYTYVGGAVSGVIYNVANIILFRKIGATNTTFLTVTSQIISGAIFDSLGFLELPVVQISLKRIVGISIMLLAVFILQKSNKKNLLKNEKIENVTPLWLLIALIAGMFPPLQAIFNGQLRNATHSPIVATLISFLVGLIILFVVVLLVQKKIDFPTKDSLGEKLPVWIYLGGVFGVIIVGGTILVIGELGSVLTSSLFLFGQIIMSSLIDQFGLFGLKKNAISGEKVLSIGLIIMGLLIIA</sequence>
<proteinExistence type="predicted"/>
<dbReference type="AlphaFoldDB" id="A0A0S3KAU7"/>
<dbReference type="RefSeq" id="WP_071878781.1">
    <property type="nucleotide sequence ID" value="NZ_JXLC01000025.1"/>
</dbReference>
<protein>
    <recommendedName>
        <fullName evidence="6">Orotate transporter</fullName>
    </recommendedName>
</protein>
<gene>
    <name evidence="2" type="ORF">ATZ33_08205</name>
    <name evidence="3" type="ORF">RV15_GL001790</name>
</gene>
<feature type="transmembrane region" description="Helical" evidence="1">
    <location>
        <begin position="289"/>
        <end position="308"/>
    </location>
</feature>
<dbReference type="KEGG" id="ess:ATZ33_08205"/>
<organism evidence="3 5">
    <name type="scientific">Enterococcus silesiacus</name>
    <dbReference type="NCBI Taxonomy" id="332949"/>
    <lineage>
        <taxon>Bacteria</taxon>
        <taxon>Bacillati</taxon>
        <taxon>Bacillota</taxon>
        <taxon>Bacilli</taxon>
        <taxon>Lactobacillales</taxon>
        <taxon>Enterococcaceae</taxon>
        <taxon>Enterococcus</taxon>
    </lineage>
</organism>
<feature type="transmembrane region" description="Helical" evidence="1">
    <location>
        <begin position="124"/>
        <end position="145"/>
    </location>
</feature>
<dbReference type="Pfam" id="PF04657">
    <property type="entry name" value="DMT_YdcZ"/>
    <property type="match status" value="2"/>
</dbReference>
<keyword evidence="1" id="KW-0472">Membrane</keyword>
<evidence type="ECO:0000313" key="3">
    <source>
        <dbReference type="EMBL" id="OJG88605.1"/>
    </source>
</evidence>
<reference evidence="3 5" key="1">
    <citation type="submission" date="2014-12" db="EMBL/GenBank/DDBJ databases">
        <title>Draft genome sequences of 29 type strains of Enterococci.</title>
        <authorList>
            <person name="Zhong Z."/>
            <person name="Sun Z."/>
            <person name="Liu W."/>
            <person name="Zhang W."/>
            <person name="Zhang H."/>
        </authorList>
    </citation>
    <scope>NUCLEOTIDE SEQUENCE [LARGE SCALE GENOMIC DNA]</scope>
    <source>
        <strain evidence="3 5">DSM 22801</strain>
    </source>
</reference>
<dbReference type="EMBL" id="CP013614">
    <property type="protein sequence ID" value="ALS01349.1"/>
    <property type="molecule type" value="Genomic_DNA"/>
</dbReference>
<evidence type="ECO:0000256" key="1">
    <source>
        <dbReference type="SAM" id="Phobius"/>
    </source>
</evidence>